<organism evidence="1 2">
    <name type="scientific">Trapa natans</name>
    <name type="common">Water chestnut</name>
    <dbReference type="NCBI Taxonomy" id="22666"/>
    <lineage>
        <taxon>Eukaryota</taxon>
        <taxon>Viridiplantae</taxon>
        <taxon>Streptophyta</taxon>
        <taxon>Embryophyta</taxon>
        <taxon>Tracheophyta</taxon>
        <taxon>Spermatophyta</taxon>
        <taxon>Magnoliopsida</taxon>
        <taxon>eudicotyledons</taxon>
        <taxon>Gunneridae</taxon>
        <taxon>Pentapetalae</taxon>
        <taxon>rosids</taxon>
        <taxon>malvids</taxon>
        <taxon>Myrtales</taxon>
        <taxon>Lythraceae</taxon>
        <taxon>Trapa</taxon>
    </lineage>
</organism>
<sequence>MGMKEVQLAILLGRRWWKPITRSKMVNREEWKAVSLSRTRTLKASFMVVGTIFA</sequence>
<gene>
    <name evidence="1" type="ORF">SAY86_027027</name>
</gene>
<protein>
    <submittedName>
        <fullName evidence="1">Uncharacterized protein</fullName>
    </submittedName>
</protein>
<reference evidence="1 2" key="1">
    <citation type="journal article" date="2023" name="Hortic Res">
        <title>Pangenome of water caltrop reveals structural variations and asymmetric subgenome divergence after allopolyploidization.</title>
        <authorList>
            <person name="Zhang X."/>
            <person name="Chen Y."/>
            <person name="Wang L."/>
            <person name="Yuan Y."/>
            <person name="Fang M."/>
            <person name="Shi L."/>
            <person name="Lu R."/>
            <person name="Comes H.P."/>
            <person name="Ma Y."/>
            <person name="Chen Y."/>
            <person name="Huang G."/>
            <person name="Zhou Y."/>
            <person name="Zheng Z."/>
            <person name="Qiu Y."/>
        </authorList>
    </citation>
    <scope>NUCLEOTIDE SEQUENCE [LARGE SCALE GENOMIC DNA]</scope>
    <source>
        <strain evidence="1">F231</strain>
    </source>
</reference>
<dbReference type="EMBL" id="JAXQNO010000021">
    <property type="protein sequence ID" value="KAK4768877.1"/>
    <property type="molecule type" value="Genomic_DNA"/>
</dbReference>
<evidence type="ECO:0000313" key="1">
    <source>
        <dbReference type="EMBL" id="KAK4768877.1"/>
    </source>
</evidence>
<accession>A0AAN7KTM0</accession>
<keyword evidence="2" id="KW-1185">Reference proteome</keyword>
<proteinExistence type="predicted"/>
<evidence type="ECO:0000313" key="2">
    <source>
        <dbReference type="Proteomes" id="UP001346149"/>
    </source>
</evidence>
<dbReference type="Proteomes" id="UP001346149">
    <property type="component" value="Unassembled WGS sequence"/>
</dbReference>
<name>A0AAN7KTM0_TRANT</name>
<dbReference type="AlphaFoldDB" id="A0AAN7KTM0"/>
<comment type="caution">
    <text evidence="1">The sequence shown here is derived from an EMBL/GenBank/DDBJ whole genome shotgun (WGS) entry which is preliminary data.</text>
</comment>